<dbReference type="Gene3D" id="2.60.40.10">
    <property type="entry name" value="Immunoglobulins"/>
    <property type="match status" value="1"/>
</dbReference>
<dbReference type="PROSITE" id="PS50853">
    <property type="entry name" value="FN3"/>
    <property type="match status" value="1"/>
</dbReference>
<feature type="compositionally biased region" description="Low complexity" evidence="1">
    <location>
        <begin position="174"/>
        <end position="192"/>
    </location>
</feature>
<dbReference type="AlphaFoldDB" id="A0AAD9LLY9"/>
<dbReference type="InterPro" id="IPR013783">
    <property type="entry name" value="Ig-like_fold"/>
</dbReference>
<dbReference type="InterPro" id="IPR001478">
    <property type="entry name" value="PDZ"/>
</dbReference>
<sequence length="407" mass="45874">MEEPVTIRSAQDIVHPQPRRSSLSVHYRHRSSSSSSLSVSACSNSSTVTNYPAPNLTSSRPRPSWHLSPDQSYEDYEVVFTEDKLGLTLKSQEQVDPSGYRIPVTIVKSTIFSVGQVSHQIREGDVLQSVNGESIANLEFQDVLRILKIAPRPIRLRFRTRYTIRGARRAWSMSGEEQQEASSRRSSMSSVDSELRVPVAAGSFLFPEHSDLEEDRDDSDSQGAVMSESFGDADSARSTENSSVITDFTDAELTSSRQSSRLAAFLRKPFRRNDGFDGGRLELRMGIVPATPRTEISLDSPSKAAIHVRWRVHSNAISYHLQFSRDWTMKVWKSWSGRPRRSSDNERELFTTIFGLDYSKSYVVRIRYEFSGGHGPGEWSSPSIPLSTISHVDAMHHRIAQPRAHQR</sequence>
<feature type="compositionally biased region" description="Acidic residues" evidence="1">
    <location>
        <begin position="211"/>
        <end position="220"/>
    </location>
</feature>
<keyword evidence="5" id="KW-1185">Reference proteome</keyword>
<evidence type="ECO:0000313" key="5">
    <source>
        <dbReference type="Proteomes" id="UP001259832"/>
    </source>
</evidence>
<dbReference type="PROSITE" id="PS50106">
    <property type="entry name" value="PDZ"/>
    <property type="match status" value="1"/>
</dbReference>
<feature type="region of interest" description="Disordered" evidence="1">
    <location>
        <begin position="169"/>
        <end position="192"/>
    </location>
</feature>
<dbReference type="Proteomes" id="UP001259832">
    <property type="component" value="Unassembled WGS sequence"/>
</dbReference>
<evidence type="ECO:0000313" key="4">
    <source>
        <dbReference type="EMBL" id="KAK1941720.1"/>
    </source>
</evidence>
<organism evidence="4 5">
    <name type="scientific">Phytophthora citrophthora</name>
    <dbReference type="NCBI Taxonomy" id="4793"/>
    <lineage>
        <taxon>Eukaryota</taxon>
        <taxon>Sar</taxon>
        <taxon>Stramenopiles</taxon>
        <taxon>Oomycota</taxon>
        <taxon>Peronosporomycetes</taxon>
        <taxon>Peronosporales</taxon>
        <taxon>Peronosporaceae</taxon>
        <taxon>Phytophthora</taxon>
    </lineage>
</organism>
<dbReference type="SMART" id="SM00228">
    <property type="entry name" value="PDZ"/>
    <property type="match status" value="1"/>
</dbReference>
<feature type="domain" description="Fibronectin type-III" evidence="3">
    <location>
        <begin position="292"/>
        <end position="391"/>
    </location>
</feature>
<reference evidence="4" key="1">
    <citation type="submission" date="2023-08" db="EMBL/GenBank/DDBJ databases">
        <title>Reference Genome Resource for the Citrus Pathogen Phytophthora citrophthora.</title>
        <authorList>
            <person name="Moller H."/>
            <person name="Coetzee B."/>
            <person name="Rose L.J."/>
            <person name="Van Niekerk J.M."/>
        </authorList>
    </citation>
    <scope>NUCLEOTIDE SEQUENCE</scope>
    <source>
        <strain evidence="4">STE-U-9442</strain>
    </source>
</reference>
<name>A0AAD9LLY9_9STRA</name>
<comment type="caution">
    <text evidence="4">The sequence shown here is derived from an EMBL/GenBank/DDBJ whole genome shotgun (WGS) entry which is preliminary data.</text>
</comment>
<dbReference type="Gene3D" id="2.30.42.10">
    <property type="match status" value="1"/>
</dbReference>
<protein>
    <recommendedName>
        <fullName evidence="6">PDZ domain-containing protein</fullName>
    </recommendedName>
</protein>
<feature type="region of interest" description="Disordered" evidence="1">
    <location>
        <begin position="208"/>
        <end position="238"/>
    </location>
</feature>
<evidence type="ECO:0000259" key="2">
    <source>
        <dbReference type="PROSITE" id="PS50106"/>
    </source>
</evidence>
<feature type="region of interest" description="Disordered" evidence="1">
    <location>
        <begin position="1"/>
        <end position="68"/>
    </location>
</feature>
<dbReference type="SUPFAM" id="SSF49265">
    <property type="entry name" value="Fibronectin type III"/>
    <property type="match status" value="1"/>
</dbReference>
<dbReference type="InterPro" id="IPR003961">
    <property type="entry name" value="FN3_dom"/>
</dbReference>
<evidence type="ECO:0008006" key="6">
    <source>
        <dbReference type="Google" id="ProtNLM"/>
    </source>
</evidence>
<dbReference type="SUPFAM" id="SSF50156">
    <property type="entry name" value="PDZ domain-like"/>
    <property type="match status" value="1"/>
</dbReference>
<dbReference type="FunFam" id="2.30.42.10:FF:000373">
    <property type="match status" value="1"/>
</dbReference>
<feature type="domain" description="PDZ" evidence="2">
    <location>
        <begin position="85"/>
        <end position="162"/>
    </location>
</feature>
<evidence type="ECO:0000256" key="1">
    <source>
        <dbReference type="SAM" id="MobiDB-lite"/>
    </source>
</evidence>
<dbReference type="InterPro" id="IPR036034">
    <property type="entry name" value="PDZ_sf"/>
</dbReference>
<feature type="compositionally biased region" description="Low complexity" evidence="1">
    <location>
        <begin position="32"/>
        <end position="46"/>
    </location>
</feature>
<dbReference type="EMBL" id="JASMQC010000011">
    <property type="protein sequence ID" value="KAK1941720.1"/>
    <property type="molecule type" value="Genomic_DNA"/>
</dbReference>
<accession>A0AAD9LLY9</accession>
<evidence type="ECO:0000259" key="3">
    <source>
        <dbReference type="PROSITE" id="PS50853"/>
    </source>
</evidence>
<dbReference type="InterPro" id="IPR036116">
    <property type="entry name" value="FN3_sf"/>
</dbReference>
<feature type="compositionally biased region" description="Polar residues" evidence="1">
    <location>
        <begin position="47"/>
        <end position="61"/>
    </location>
</feature>
<proteinExistence type="predicted"/>
<gene>
    <name evidence="4" type="ORF">P3T76_006784</name>
</gene>